<evidence type="ECO:0000256" key="5">
    <source>
        <dbReference type="ARBA" id="ARBA00023002"/>
    </source>
</evidence>
<dbReference type="InterPro" id="IPR017938">
    <property type="entry name" value="Riboflavin_synthase-like_b-brl"/>
</dbReference>
<dbReference type="InterPro" id="IPR017927">
    <property type="entry name" value="FAD-bd_FR_type"/>
</dbReference>
<dbReference type="InterPro" id="IPR001041">
    <property type="entry name" value="2Fe-2S_ferredoxin-type"/>
</dbReference>
<feature type="domain" description="2Fe-2S ferredoxin-type" evidence="8">
    <location>
        <begin position="252"/>
        <end position="337"/>
    </location>
</feature>
<dbReference type="CDD" id="cd00207">
    <property type="entry name" value="fer2"/>
    <property type="match status" value="1"/>
</dbReference>
<dbReference type="InterPro" id="IPR050415">
    <property type="entry name" value="MRET"/>
</dbReference>
<evidence type="ECO:0000256" key="6">
    <source>
        <dbReference type="ARBA" id="ARBA00023004"/>
    </source>
</evidence>
<dbReference type="Pfam" id="PF00111">
    <property type="entry name" value="Fer2"/>
    <property type="match status" value="1"/>
</dbReference>
<evidence type="ECO:0000256" key="3">
    <source>
        <dbReference type="ARBA" id="ARBA00022714"/>
    </source>
</evidence>
<dbReference type="Gene3D" id="3.10.20.30">
    <property type="match status" value="1"/>
</dbReference>
<keyword evidence="3" id="KW-0001">2Fe-2S</keyword>
<evidence type="ECO:0000256" key="1">
    <source>
        <dbReference type="ARBA" id="ARBA00001974"/>
    </source>
</evidence>
<keyword evidence="4" id="KW-0479">Metal-binding</keyword>
<dbReference type="Gene3D" id="3.40.50.80">
    <property type="entry name" value="Nucleotide-binding domain of ferredoxin-NADP reductase (FNR) module"/>
    <property type="match status" value="1"/>
</dbReference>
<protein>
    <submittedName>
        <fullName evidence="10">Ferredoxin</fullName>
    </submittedName>
</protein>
<evidence type="ECO:0000313" key="10">
    <source>
        <dbReference type="EMBL" id="KNA91250.1"/>
    </source>
</evidence>
<comment type="caution">
    <text evidence="10">The sequence shown here is derived from an EMBL/GenBank/DDBJ whole genome shotgun (WGS) entry which is preliminary data.</text>
</comment>
<accession>A0ABR5ICE5</accession>
<dbReference type="InterPro" id="IPR006058">
    <property type="entry name" value="2Fe2S_fd_BS"/>
</dbReference>
<keyword evidence="5" id="KW-0560">Oxidoreductase</keyword>
<keyword evidence="2" id="KW-0285">Flavoprotein</keyword>
<dbReference type="PANTHER" id="PTHR47354:SF1">
    <property type="entry name" value="CARNITINE MONOOXYGENASE REDUCTASE SUBUNIT"/>
    <property type="match status" value="1"/>
</dbReference>
<sequence length="337" mass="35912">MTTATAPSDAAGRESDVPRLVPSAAADGLTLKVVDKQMIADGVCAITLAHPDGFRLPDWAPGSHIDVVLPGEMVRQYSLCGDRWNPFCFRIAVLREPQGRGGSAYIHDCLEVGDVLPIGGPRNNFALVPSSHYLFIAGGIGITPILPMISQADLLGSDWSMLYGGRTWSSMAFADELATDSRVSVRPQDQHGLLDLDEALAATPTDTTIYCCGPAPLLDAVGAAANRHRPGRLRIERFVAAELAAPARNCNFDVRLARSERTITVAPDQSVLEAINAAGIPMLSSCRQGICGTCEADVLDGIPDHRDSLLTDAERAANSCMFVCVSSSRSDQLVLDL</sequence>
<dbReference type="RefSeq" id="WP_049699421.1">
    <property type="nucleotide sequence ID" value="NZ_LDTZ01000017.1"/>
</dbReference>
<evidence type="ECO:0000256" key="2">
    <source>
        <dbReference type="ARBA" id="ARBA00022630"/>
    </source>
</evidence>
<dbReference type="PROSITE" id="PS00197">
    <property type="entry name" value="2FE2S_FER_1"/>
    <property type="match status" value="1"/>
</dbReference>
<gene>
    <name evidence="10" type="ORF">ABW18_11305</name>
</gene>
<proteinExistence type="predicted"/>
<dbReference type="EMBL" id="LDTZ01000017">
    <property type="protein sequence ID" value="KNA91250.1"/>
    <property type="molecule type" value="Genomic_DNA"/>
</dbReference>
<dbReference type="PRINTS" id="PR00409">
    <property type="entry name" value="PHDIOXRDTASE"/>
</dbReference>
<dbReference type="CDD" id="cd06185">
    <property type="entry name" value="PDR_like"/>
    <property type="match status" value="1"/>
</dbReference>
<keyword evidence="7" id="KW-0411">Iron-sulfur</keyword>
<reference evidence="10 11" key="1">
    <citation type="submission" date="2015-05" db="EMBL/GenBank/DDBJ databases">
        <title>Draft genome sequence of the bacterium Gordonia jacobaea a new member of the Gordonia genus.</title>
        <authorList>
            <person name="Jimenez-Galisteo G."/>
            <person name="Dominguez A."/>
            <person name="Munoz E."/>
            <person name="Vinas M."/>
        </authorList>
    </citation>
    <scope>NUCLEOTIDE SEQUENCE [LARGE SCALE GENOMIC DNA]</scope>
    <source>
        <strain evidence="11">mv1</strain>
    </source>
</reference>
<dbReference type="InterPro" id="IPR039261">
    <property type="entry name" value="FNR_nucleotide-bd"/>
</dbReference>
<dbReference type="InterPro" id="IPR036010">
    <property type="entry name" value="2Fe-2S_ferredoxin-like_sf"/>
</dbReference>
<evidence type="ECO:0000259" key="8">
    <source>
        <dbReference type="PROSITE" id="PS51085"/>
    </source>
</evidence>
<keyword evidence="6" id="KW-0408">Iron</keyword>
<dbReference type="PROSITE" id="PS51384">
    <property type="entry name" value="FAD_FR"/>
    <property type="match status" value="1"/>
</dbReference>
<dbReference type="Gene3D" id="2.40.30.10">
    <property type="entry name" value="Translation factors"/>
    <property type="match status" value="1"/>
</dbReference>
<dbReference type="SUPFAM" id="SSF52343">
    <property type="entry name" value="Ferredoxin reductase-like, C-terminal NADP-linked domain"/>
    <property type="match status" value="1"/>
</dbReference>
<dbReference type="PANTHER" id="PTHR47354">
    <property type="entry name" value="NADH OXIDOREDUCTASE HCR"/>
    <property type="match status" value="1"/>
</dbReference>
<comment type="cofactor">
    <cofactor evidence="1">
        <name>FAD</name>
        <dbReference type="ChEBI" id="CHEBI:57692"/>
    </cofactor>
</comment>
<evidence type="ECO:0000256" key="7">
    <source>
        <dbReference type="ARBA" id="ARBA00023014"/>
    </source>
</evidence>
<dbReference type="SUPFAM" id="SSF63380">
    <property type="entry name" value="Riboflavin synthase domain-like"/>
    <property type="match status" value="1"/>
</dbReference>
<dbReference type="PROSITE" id="PS51085">
    <property type="entry name" value="2FE2S_FER_2"/>
    <property type="match status" value="1"/>
</dbReference>
<name>A0ABR5ICE5_9ACTN</name>
<dbReference type="Proteomes" id="UP000037247">
    <property type="component" value="Unassembled WGS sequence"/>
</dbReference>
<dbReference type="InterPro" id="IPR012675">
    <property type="entry name" value="Beta-grasp_dom_sf"/>
</dbReference>
<evidence type="ECO:0000313" key="11">
    <source>
        <dbReference type="Proteomes" id="UP000037247"/>
    </source>
</evidence>
<organism evidence="10 11">
    <name type="scientific">Gordonia jacobaea</name>
    <dbReference type="NCBI Taxonomy" id="122202"/>
    <lineage>
        <taxon>Bacteria</taxon>
        <taxon>Bacillati</taxon>
        <taxon>Actinomycetota</taxon>
        <taxon>Actinomycetes</taxon>
        <taxon>Mycobacteriales</taxon>
        <taxon>Gordoniaceae</taxon>
        <taxon>Gordonia</taxon>
    </lineage>
</organism>
<dbReference type="SUPFAM" id="SSF54292">
    <property type="entry name" value="2Fe-2S ferredoxin-like"/>
    <property type="match status" value="1"/>
</dbReference>
<evidence type="ECO:0000259" key="9">
    <source>
        <dbReference type="PROSITE" id="PS51384"/>
    </source>
</evidence>
<keyword evidence="11" id="KW-1185">Reference proteome</keyword>
<evidence type="ECO:0000256" key="4">
    <source>
        <dbReference type="ARBA" id="ARBA00022723"/>
    </source>
</evidence>
<feature type="domain" description="FAD-binding FR-type" evidence="9">
    <location>
        <begin position="26"/>
        <end position="128"/>
    </location>
</feature>